<evidence type="ECO:0000313" key="15">
    <source>
        <dbReference type="EMBL" id="ODM12185.1"/>
    </source>
</evidence>
<evidence type="ECO:0000256" key="10">
    <source>
        <dbReference type="ARBA" id="ARBA00023180"/>
    </source>
</evidence>
<keyword evidence="6" id="KW-0677">Repeat</keyword>
<evidence type="ECO:0000256" key="8">
    <source>
        <dbReference type="ARBA" id="ARBA00023136"/>
    </source>
</evidence>
<dbReference type="InterPro" id="IPR032675">
    <property type="entry name" value="LRR_dom_sf"/>
</dbReference>
<evidence type="ECO:0000256" key="7">
    <source>
        <dbReference type="ARBA" id="ARBA00022989"/>
    </source>
</evidence>
<evidence type="ECO:0000259" key="14">
    <source>
        <dbReference type="PROSITE" id="PS51272"/>
    </source>
</evidence>
<dbReference type="RefSeq" id="WP_069157268.1">
    <property type="nucleotide sequence ID" value="NZ_DBFYTC010000229.1"/>
</dbReference>
<feature type="domain" description="SLH" evidence="14">
    <location>
        <begin position="1310"/>
        <end position="1373"/>
    </location>
</feature>
<evidence type="ECO:0000256" key="6">
    <source>
        <dbReference type="ARBA" id="ARBA00022737"/>
    </source>
</evidence>
<dbReference type="SUPFAM" id="SSF52058">
    <property type="entry name" value="L domain-like"/>
    <property type="match status" value="2"/>
</dbReference>
<dbReference type="GeneID" id="93304489"/>
<keyword evidence="10" id="KW-0325">Glycoprotein</keyword>
<feature type="signal peptide" evidence="13">
    <location>
        <begin position="1"/>
        <end position="29"/>
    </location>
</feature>
<evidence type="ECO:0000256" key="9">
    <source>
        <dbReference type="ARBA" id="ARBA00023170"/>
    </source>
</evidence>
<evidence type="ECO:0000256" key="13">
    <source>
        <dbReference type="SAM" id="SignalP"/>
    </source>
</evidence>
<evidence type="ECO:0000256" key="1">
    <source>
        <dbReference type="ARBA" id="ARBA00004236"/>
    </source>
</evidence>
<dbReference type="PATRIC" id="fig|1432052.3.peg.3096"/>
<feature type="domain" description="SLH" evidence="14">
    <location>
        <begin position="1376"/>
        <end position="1439"/>
    </location>
</feature>
<keyword evidence="8" id="KW-0472">Membrane</keyword>
<dbReference type="InterPro" id="IPR044060">
    <property type="entry name" value="Bacterial_rp_domain"/>
</dbReference>
<dbReference type="InterPro" id="IPR001119">
    <property type="entry name" value="SLH_dom"/>
</dbReference>
<keyword evidence="3" id="KW-0433">Leucine-rich repeat</keyword>
<dbReference type="PANTHER" id="PTHR48052:SF8">
    <property type="entry name" value="LRR RECEPTOR-LIKE SERINE_THREONINE-PROTEIN KINASE FLS2"/>
    <property type="match status" value="1"/>
</dbReference>
<comment type="caution">
    <text evidence="15">The sequence shown here is derived from an EMBL/GenBank/DDBJ whole genome shotgun (WGS) entry which is preliminary data.</text>
</comment>
<evidence type="ECO:0000256" key="5">
    <source>
        <dbReference type="ARBA" id="ARBA00022729"/>
    </source>
</evidence>
<keyword evidence="5 13" id="KW-0732">Signal</keyword>
<feature type="chain" id="PRO_5009123216" evidence="13">
    <location>
        <begin position="30"/>
        <end position="1440"/>
    </location>
</feature>
<evidence type="ECO:0000256" key="2">
    <source>
        <dbReference type="ARBA" id="ARBA00022475"/>
    </source>
</evidence>
<feature type="region of interest" description="Disordered" evidence="12">
    <location>
        <begin position="136"/>
        <end position="158"/>
    </location>
</feature>
<dbReference type="Pfam" id="PF00395">
    <property type="entry name" value="SLH"/>
    <property type="match status" value="3"/>
</dbReference>
<proteinExistence type="predicted"/>
<feature type="region of interest" description="Disordered" evidence="12">
    <location>
        <begin position="999"/>
        <end position="1027"/>
    </location>
</feature>
<evidence type="ECO:0000313" key="16">
    <source>
        <dbReference type="Proteomes" id="UP000095003"/>
    </source>
</evidence>
<dbReference type="Gene3D" id="3.80.10.10">
    <property type="entry name" value="Ribonuclease Inhibitor"/>
    <property type="match status" value="3"/>
</dbReference>
<reference evidence="15 16" key="1">
    <citation type="submission" date="2016-07" db="EMBL/GenBank/DDBJ databases">
        <title>Characterization of isolates of Eisenbergiella tayi derived from blood cultures, using whole genome sequencing.</title>
        <authorList>
            <person name="Burdz T."/>
            <person name="Wiebe D."/>
            <person name="Huynh C."/>
            <person name="Bernard K."/>
        </authorList>
    </citation>
    <scope>NUCLEOTIDE SEQUENCE [LARGE SCALE GENOMIC DNA]</scope>
    <source>
        <strain evidence="15 16">NML 120489</strain>
    </source>
</reference>
<dbReference type="GO" id="GO:0012505">
    <property type="term" value="C:endomembrane system"/>
    <property type="evidence" value="ECO:0007669"/>
    <property type="project" value="UniProtKB-SubCell"/>
</dbReference>
<sequence>MRNRKHARGLSLLLCAVLLAGQLGTTIYAEGTASDTEGLCEHHPEHTAECGYVEAVEGHPCEHVHTDDCYTDQLICGYEEENMESASDSDAAHEHTKECYELDCPHERGEHDEDCGYKEAVEGRSCGFVCDECGKEPEVDSGNNPPVAERQEPEQEETEDAAVFTITAFDVLNERVQAKTVPVGTKLADLNLPATLEASGYTVDETVEDHITIQDVTWEPDNAWDETIDGGYVFMPVLPAGYTCAEDVELPEISVRIGMVNYAMLSSADDYDTGDKTAFQEILNAHPTLKNISGVDESKPESWKTAGLVVWDNSSPKRITRLLLNSKSLSGTLNVSALTALTDLRCGNNKDLIALTGLDQLENLTDLYCINTPLEVLDVSKNKKLTSLYCSNTGLKALDVSKNTDLTMLDCSLNQLEELKVSGLSNLDTLDCNTNQLKELNVSGLSSLTELYCNHNQLEALDVANLSNLVTLYCFNNQLKTLDVSGLSNLTSLECENNPFASFKTKNGTLNVNQTKGGTVKMKAFDFSRSRITLTATPGTGFSFKEWKNPPVGANPNGNTIFFDLTGSVDITPVFTGNDPDDSDKDGYHDGDVEVINHIIDDNGLSATRNSPKEWEADGLVTWNDSTVKRITGLFITGKGLKGKLEVGGLTNLTTLDCAENELTGKLDVANLTQLTLLDCSGNKLTGKLDVANLTQLKHLDCYRNELSETLDVSNLTQLEDLRCSVNKLTGKLDVGNLIQLINLDCSNNNLSGELDVSNLTQLEILFCSNNNLSGKLDVAKLTNLTQLFCQNNLLSGELDVANLTKLGVLNCTGNQLSGSLDVSRLKDLTSLRCGRNKLTGTLDVTNLTKLEQLYCSDNLLTVLNASGLKNLTTLSCYSNPGMETLYCSNTQLGSLDLSGLTNLTDLRCGNIPLTSFTAPDGKKLTMQSVGGGRVIFGTGDPNDTGNKGYDIDTKQVTLTAVPDNGKFFDGWVGLVSGSTNPILFPLSADGMATANFKGYETGGTPADNSGSSAPAPIPTPQPSQQVQTDTPALSVIEIPVTVEDGTAAGTASDSSTSEAITRILNVARQKGRTKYGIAVQYDVTTAEAYDGFSIIISRATLNRLMNPDNKVKYLIINTSIVDLTFDLAALREIAEQSTGDITLTATRVKKLAGDMRTAVGARPAYQLTVSYTGQDGRAATVRDFGRGRVTVGLAYTPAAGEQDGSLYLVYGDDSSAATWYYQSGYDKGSGSVIGSTGHFSVYGVGYKPAPAFTDTVTHWAKADIDFAASRGMLDGTSDTMFSPDTAITRGMFVMALGRLAGTDPAAYASSERFSDVPADAGYAPYAVWAASWGIVNGTGTDTFSPDRAITREEMAVIMQRYAEKLGYILPVSREAEIFTDGNKITGSMKDAVRAMQQTGVMGSKGNRLFAPKDTVTRAETAAILRRFVEIVINPAAAGR</sequence>
<dbReference type="EMBL" id="MCGI01000002">
    <property type="protein sequence ID" value="ODM12185.1"/>
    <property type="molecule type" value="Genomic_DNA"/>
</dbReference>
<dbReference type="GO" id="GO:0005886">
    <property type="term" value="C:plasma membrane"/>
    <property type="evidence" value="ECO:0007669"/>
    <property type="project" value="UniProtKB-SubCell"/>
</dbReference>
<accession>A0A1E3ATZ2</accession>
<evidence type="ECO:0000256" key="3">
    <source>
        <dbReference type="ARBA" id="ARBA00022614"/>
    </source>
</evidence>
<dbReference type="Pfam" id="PF18998">
    <property type="entry name" value="Flg_new_2"/>
    <property type="match status" value="2"/>
</dbReference>
<protein>
    <submittedName>
        <fullName evidence="15">Internalin-J</fullName>
    </submittedName>
</protein>
<evidence type="ECO:0000256" key="12">
    <source>
        <dbReference type="SAM" id="MobiDB-lite"/>
    </source>
</evidence>
<keyword evidence="4" id="KW-0812">Transmembrane</keyword>
<evidence type="ECO:0000256" key="4">
    <source>
        <dbReference type="ARBA" id="ARBA00022692"/>
    </source>
</evidence>
<dbReference type="PANTHER" id="PTHR48052">
    <property type="entry name" value="UNNAMED PRODUCT"/>
    <property type="match status" value="1"/>
</dbReference>
<name>A0A1E3ATZ2_9FIRM</name>
<dbReference type="Proteomes" id="UP000095003">
    <property type="component" value="Unassembled WGS sequence"/>
</dbReference>
<keyword evidence="2" id="KW-1003">Cell membrane</keyword>
<keyword evidence="7" id="KW-1133">Transmembrane helix</keyword>
<feature type="domain" description="SLH" evidence="14">
    <location>
        <begin position="1248"/>
        <end position="1309"/>
    </location>
</feature>
<gene>
    <name evidence="15" type="primary">inlJ_1</name>
    <name evidence="15" type="ORF">BEH84_02800</name>
</gene>
<organism evidence="15 16">
    <name type="scientific">Eisenbergiella tayi</name>
    <dbReference type="NCBI Taxonomy" id="1432052"/>
    <lineage>
        <taxon>Bacteria</taxon>
        <taxon>Bacillati</taxon>
        <taxon>Bacillota</taxon>
        <taxon>Clostridia</taxon>
        <taxon>Lachnospirales</taxon>
        <taxon>Lachnospiraceae</taxon>
        <taxon>Eisenbergiella</taxon>
    </lineage>
</organism>
<keyword evidence="9" id="KW-0675">Receptor</keyword>
<dbReference type="PROSITE" id="PS51272">
    <property type="entry name" value="SLH"/>
    <property type="match status" value="3"/>
</dbReference>
<dbReference type="InterPro" id="IPR025875">
    <property type="entry name" value="Leu-rich_rpt_4"/>
</dbReference>
<evidence type="ECO:0000256" key="11">
    <source>
        <dbReference type="ARBA" id="ARBA00037847"/>
    </source>
</evidence>
<dbReference type="Pfam" id="PF12799">
    <property type="entry name" value="LRR_4"/>
    <property type="match status" value="1"/>
</dbReference>
<comment type="subcellular location">
    <subcellularLocation>
        <location evidence="1">Cell membrane</location>
    </subcellularLocation>
    <subcellularLocation>
        <location evidence="11">Endomembrane system</location>
        <topology evidence="11">Single-pass membrane protein</topology>
    </subcellularLocation>
</comment>